<protein>
    <submittedName>
        <fullName evidence="2">Uncharacterized protein</fullName>
    </submittedName>
</protein>
<gene>
    <name evidence="2" type="ORF">GCM10007384_35240</name>
</gene>
<feature type="transmembrane region" description="Helical" evidence="1">
    <location>
        <begin position="16"/>
        <end position="38"/>
    </location>
</feature>
<dbReference type="AlphaFoldDB" id="A0A918N5L0"/>
<proteinExistence type="predicted"/>
<keyword evidence="1" id="KW-0812">Transmembrane</keyword>
<name>A0A918N5L0_9FLAO</name>
<dbReference type="Proteomes" id="UP000601108">
    <property type="component" value="Unassembled WGS sequence"/>
</dbReference>
<evidence type="ECO:0000256" key="1">
    <source>
        <dbReference type="SAM" id="Phobius"/>
    </source>
</evidence>
<evidence type="ECO:0000313" key="3">
    <source>
        <dbReference type="Proteomes" id="UP000601108"/>
    </source>
</evidence>
<evidence type="ECO:0000313" key="2">
    <source>
        <dbReference type="EMBL" id="GGX31141.1"/>
    </source>
</evidence>
<dbReference type="EMBL" id="BMWS01000031">
    <property type="protein sequence ID" value="GGX31141.1"/>
    <property type="molecule type" value="Genomic_DNA"/>
</dbReference>
<accession>A0A918N5L0</accession>
<keyword evidence="1" id="KW-0472">Membrane</keyword>
<organism evidence="2 3">
    <name type="scientific">Aquimarina muelleri</name>
    <dbReference type="NCBI Taxonomy" id="279356"/>
    <lineage>
        <taxon>Bacteria</taxon>
        <taxon>Pseudomonadati</taxon>
        <taxon>Bacteroidota</taxon>
        <taxon>Flavobacteriia</taxon>
        <taxon>Flavobacteriales</taxon>
        <taxon>Flavobacteriaceae</taxon>
        <taxon>Aquimarina</taxon>
    </lineage>
</organism>
<keyword evidence="1" id="KW-1133">Transmembrane helix</keyword>
<sequence length="47" mass="5367">MKLEIEISNQFLLEKVVFLLFIVVGKLLFSLGLFCLVVKTSILLRVV</sequence>
<reference evidence="2 3" key="1">
    <citation type="journal article" date="2014" name="Int. J. Syst. Evol. Microbiol.">
        <title>Complete genome sequence of Corynebacterium casei LMG S-19264T (=DSM 44701T), isolated from a smear-ripened cheese.</title>
        <authorList>
            <consortium name="US DOE Joint Genome Institute (JGI-PGF)"/>
            <person name="Walter F."/>
            <person name="Albersmeier A."/>
            <person name="Kalinowski J."/>
            <person name="Ruckert C."/>
        </authorList>
    </citation>
    <scope>NUCLEOTIDE SEQUENCE [LARGE SCALE GENOMIC DNA]</scope>
    <source>
        <strain evidence="2 3">KCTC 12285</strain>
    </source>
</reference>
<comment type="caution">
    <text evidence="2">The sequence shown here is derived from an EMBL/GenBank/DDBJ whole genome shotgun (WGS) entry which is preliminary data.</text>
</comment>
<keyword evidence="3" id="KW-1185">Reference proteome</keyword>